<sequence length="178" mass="19206">MKLHRALAITLLAVAPASCGLAYGAGSAKNIQAAPVVAGSIPVAKAEVDRGRYLVRIGGCNDCHTAGYAAKAGHVPEQEWLLGDSTAHEGPWGTSFPTNLRLTMLRYNDQDWLKHARSFAARPPMPWFTMHEMTDQDLLAILRFVQWLGPKGEPAPPALPPGESWIGPVVRYSVSNAP</sequence>
<gene>
    <name evidence="7" type="ORF">DFR24_3617</name>
</gene>
<keyword evidence="8" id="KW-1185">Reference proteome</keyword>
<dbReference type="GO" id="GO:0009055">
    <property type="term" value="F:electron transfer activity"/>
    <property type="evidence" value="ECO:0007669"/>
    <property type="project" value="InterPro"/>
</dbReference>
<evidence type="ECO:0000256" key="1">
    <source>
        <dbReference type="ARBA" id="ARBA00022617"/>
    </source>
</evidence>
<name>A0A4R7NZL4_9GAMM</name>
<keyword evidence="5" id="KW-0732">Signal</keyword>
<dbReference type="OrthoDB" id="9811281at2"/>
<keyword evidence="2 4" id="KW-0479">Metal-binding</keyword>
<evidence type="ECO:0000256" key="2">
    <source>
        <dbReference type="ARBA" id="ARBA00022723"/>
    </source>
</evidence>
<dbReference type="GO" id="GO:0020037">
    <property type="term" value="F:heme binding"/>
    <property type="evidence" value="ECO:0007669"/>
    <property type="project" value="InterPro"/>
</dbReference>
<reference evidence="7 8" key="1">
    <citation type="submission" date="2019-03" db="EMBL/GenBank/DDBJ databases">
        <title>Genomic Encyclopedia of Type Strains, Phase IV (KMG-IV): sequencing the most valuable type-strain genomes for metagenomic binning, comparative biology and taxonomic classification.</title>
        <authorList>
            <person name="Goeker M."/>
        </authorList>
    </citation>
    <scope>NUCLEOTIDE SEQUENCE [LARGE SCALE GENOMIC DNA]</scope>
    <source>
        <strain evidence="7 8">DSM 26377</strain>
    </source>
</reference>
<accession>A0A4R7NZL4</accession>
<proteinExistence type="predicted"/>
<protein>
    <recommendedName>
        <fullName evidence="6">Cytochrome c domain-containing protein</fullName>
    </recommendedName>
</protein>
<dbReference type="SUPFAM" id="SSF46626">
    <property type="entry name" value="Cytochrome c"/>
    <property type="match status" value="1"/>
</dbReference>
<evidence type="ECO:0000313" key="7">
    <source>
        <dbReference type="EMBL" id="TDU26588.1"/>
    </source>
</evidence>
<dbReference type="EMBL" id="SOBT01000010">
    <property type="protein sequence ID" value="TDU26588.1"/>
    <property type="molecule type" value="Genomic_DNA"/>
</dbReference>
<dbReference type="AlphaFoldDB" id="A0A4R7NZL4"/>
<feature type="signal peptide" evidence="5">
    <location>
        <begin position="1"/>
        <end position="22"/>
    </location>
</feature>
<evidence type="ECO:0000256" key="3">
    <source>
        <dbReference type="ARBA" id="ARBA00023004"/>
    </source>
</evidence>
<dbReference type="RefSeq" id="WP_133882777.1">
    <property type="nucleotide sequence ID" value="NZ_MWIN01000007.1"/>
</dbReference>
<comment type="caution">
    <text evidence="7">The sequence shown here is derived from an EMBL/GenBank/DDBJ whole genome shotgun (WGS) entry which is preliminary data.</text>
</comment>
<evidence type="ECO:0000256" key="4">
    <source>
        <dbReference type="PROSITE-ProRule" id="PRU00433"/>
    </source>
</evidence>
<feature type="chain" id="PRO_5030099503" description="Cytochrome c domain-containing protein" evidence="5">
    <location>
        <begin position="23"/>
        <end position="178"/>
    </location>
</feature>
<feature type="domain" description="Cytochrome c" evidence="6">
    <location>
        <begin position="46"/>
        <end position="149"/>
    </location>
</feature>
<dbReference type="Gene3D" id="1.10.760.10">
    <property type="entry name" value="Cytochrome c-like domain"/>
    <property type="match status" value="1"/>
</dbReference>
<dbReference type="PROSITE" id="PS51007">
    <property type="entry name" value="CYTC"/>
    <property type="match status" value="1"/>
</dbReference>
<keyword evidence="1 4" id="KW-0349">Heme</keyword>
<evidence type="ECO:0000259" key="6">
    <source>
        <dbReference type="PROSITE" id="PS51007"/>
    </source>
</evidence>
<keyword evidence="3 4" id="KW-0408">Iron</keyword>
<dbReference type="Proteomes" id="UP000295341">
    <property type="component" value="Unassembled WGS sequence"/>
</dbReference>
<evidence type="ECO:0000256" key="5">
    <source>
        <dbReference type="SAM" id="SignalP"/>
    </source>
</evidence>
<dbReference type="InterPro" id="IPR009056">
    <property type="entry name" value="Cyt_c-like_dom"/>
</dbReference>
<organism evidence="7 8">
    <name type="scientific">Panacagrimonas perspica</name>
    <dbReference type="NCBI Taxonomy" id="381431"/>
    <lineage>
        <taxon>Bacteria</taxon>
        <taxon>Pseudomonadati</taxon>
        <taxon>Pseudomonadota</taxon>
        <taxon>Gammaproteobacteria</taxon>
        <taxon>Nevskiales</taxon>
        <taxon>Nevskiaceae</taxon>
        <taxon>Panacagrimonas</taxon>
    </lineage>
</organism>
<evidence type="ECO:0000313" key="8">
    <source>
        <dbReference type="Proteomes" id="UP000295341"/>
    </source>
</evidence>
<dbReference type="GO" id="GO:0046872">
    <property type="term" value="F:metal ion binding"/>
    <property type="evidence" value="ECO:0007669"/>
    <property type="project" value="UniProtKB-KW"/>
</dbReference>
<dbReference type="InterPro" id="IPR036909">
    <property type="entry name" value="Cyt_c-like_dom_sf"/>
</dbReference>